<gene>
    <name evidence="2" type="ORF">KPS_001466</name>
</gene>
<evidence type="ECO:0000256" key="1">
    <source>
        <dbReference type="SAM" id="Phobius"/>
    </source>
</evidence>
<accession>A0ABY9R5Z3</accession>
<keyword evidence="1" id="KW-0812">Transmembrane</keyword>
<proteinExistence type="predicted"/>
<keyword evidence="1" id="KW-0472">Membrane</keyword>
<protein>
    <submittedName>
        <fullName evidence="2">Uncharacterized protein</fullName>
    </submittedName>
</protein>
<organism evidence="2 3">
    <name type="scientific">Nitratidesulfovibrio liaohensis</name>
    <dbReference type="NCBI Taxonomy" id="2604158"/>
    <lineage>
        <taxon>Bacteria</taxon>
        <taxon>Pseudomonadati</taxon>
        <taxon>Thermodesulfobacteriota</taxon>
        <taxon>Desulfovibrionia</taxon>
        <taxon>Desulfovibrionales</taxon>
        <taxon>Desulfovibrionaceae</taxon>
        <taxon>Nitratidesulfovibrio</taxon>
    </lineage>
</organism>
<evidence type="ECO:0000313" key="3">
    <source>
        <dbReference type="Proteomes" id="UP001180616"/>
    </source>
</evidence>
<sequence>MKILGLIFVAAVAAVLGWLLLRGLLAAAGCVLRLFLGLLLLALLGATWSMLSFLFTGGTGW</sequence>
<evidence type="ECO:0000313" key="2">
    <source>
        <dbReference type="EMBL" id="WMW66844.1"/>
    </source>
</evidence>
<keyword evidence="3" id="KW-1185">Reference proteome</keyword>
<feature type="transmembrane region" description="Helical" evidence="1">
    <location>
        <begin position="36"/>
        <end position="55"/>
    </location>
</feature>
<reference evidence="2" key="1">
    <citation type="submission" date="2023-09" db="EMBL/GenBank/DDBJ databases">
        <authorList>
            <consortium name="CW5 consortium"/>
            <person name="Lu C.-W."/>
        </authorList>
    </citation>
    <scope>NUCLEOTIDE SEQUENCE</scope>
    <source>
        <strain evidence="2">KPS</strain>
    </source>
</reference>
<dbReference type="RefSeq" id="WP_309542700.1">
    <property type="nucleotide sequence ID" value="NZ_CP133659.1"/>
</dbReference>
<name>A0ABY9R5Z3_9BACT</name>
<dbReference type="Proteomes" id="UP001180616">
    <property type="component" value="Chromosome"/>
</dbReference>
<keyword evidence="1" id="KW-1133">Transmembrane helix</keyword>
<dbReference type="EMBL" id="CP133659">
    <property type="protein sequence ID" value="WMW66844.1"/>
    <property type="molecule type" value="Genomic_DNA"/>
</dbReference>